<organism evidence="4 5">
    <name type="scientific">Marinibaculum pumilum</name>
    <dbReference type="NCBI Taxonomy" id="1766165"/>
    <lineage>
        <taxon>Bacteria</taxon>
        <taxon>Pseudomonadati</taxon>
        <taxon>Pseudomonadota</taxon>
        <taxon>Alphaproteobacteria</taxon>
        <taxon>Rhodospirillales</taxon>
        <taxon>Rhodospirillaceae</taxon>
        <taxon>Marinibaculum</taxon>
    </lineage>
</organism>
<gene>
    <name evidence="4" type="ORF">ACFOGJ_07490</name>
</gene>
<reference evidence="5" key="1">
    <citation type="journal article" date="2019" name="Int. J. Syst. Evol. Microbiol.">
        <title>The Global Catalogue of Microorganisms (GCM) 10K type strain sequencing project: providing services to taxonomists for standard genome sequencing and annotation.</title>
        <authorList>
            <consortium name="The Broad Institute Genomics Platform"/>
            <consortium name="The Broad Institute Genome Sequencing Center for Infectious Disease"/>
            <person name="Wu L."/>
            <person name="Ma J."/>
        </authorList>
    </citation>
    <scope>NUCLEOTIDE SEQUENCE [LARGE SCALE GENOMIC DNA]</scope>
    <source>
        <strain evidence="5">KCTC 42964</strain>
    </source>
</reference>
<dbReference type="Gene3D" id="3.10.129.10">
    <property type="entry name" value="Hotdog Thioesterase"/>
    <property type="match status" value="1"/>
</dbReference>
<dbReference type="EC" id="3.1.2.-" evidence="4"/>
<dbReference type="InterPro" id="IPR006683">
    <property type="entry name" value="Thioestr_dom"/>
</dbReference>
<evidence type="ECO:0000259" key="3">
    <source>
        <dbReference type="Pfam" id="PF03061"/>
    </source>
</evidence>
<dbReference type="SUPFAM" id="SSF54637">
    <property type="entry name" value="Thioesterase/thiol ester dehydrase-isomerase"/>
    <property type="match status" value="1"/>
</dbReference>
<evidence type="ECO:0000313" key="5">
    <source>
        <dbReference type="Proteomes" id="UP001595528"/>
    </source>
</evidence>
<accession>A0ABV7KXP2</accession>
<dbReference type="InterPro" id="IPR039298">
    <property type="entry name" value="ACOT13"/>
</dbReference>
<keyword evidence="5" id="KW-1185">Reference proteome</keyword>
<proteinExistence type="inferred from homology"/>
<dbReference type="CDD" id="cd03443">
    <property type="entry name" value="PaaI_thioesterase"/>
    <property type="match status" value="1"/>
</dbReference>
<protein>
    <submittedName>
        <fullName evidence="4">PaaI family thioesterase</fullName>
        <ecNumber evidence="4">3.1.2.-</ecNumber>
    </submittedName>
</protein>
<dbReference type="GO" id="GO:0016787">
    <property type="term" value="F:hydrolase activity"/>
    <property type="evidence" value="ECO:0007669"/>
    <property type="project" value="UniProtKB-KW"/>
</dbReference>
<dbReference type="EMBL" id="JBHRTR010000019">
    <property type="protein sequence ID" value="MFC3227066.1"/>
    <property type="molecule type" value="Genomic_DNA"/>
</dbReference>
<sequence>MDDSAAPPLPGFVPADPDDPFEMRAGPFFRNPDPAAGIHLALLLEPRHCNSGGVVHGGLLMTMMDLCLAQTARNDPAIDYVFTVSMTSDFADSGRAGELVEARGEAVRHGRSLAFVRGQVTAGPRVLLNASAVFKLRWRRPA</sequence>
<dbReference type="InterPro" id="IPR029069">
    <property type="entry name" value="HotDog_dom_sf"/>
</dbReference>
<dbReference type="Pfam" id="PF03061">
    <property type="entry name" value="4HBT"/>
    <property type="match status" value="1"/>
</dbReference>
<evidence type="ECO:0000256" key="2">
    <source>
        <dbReference type="ARBA" id="ARBA00022801"/>
    </source>
</evidence>
<dbReference type="PANTHER" id="PTHR21660:SF1">
    <property type="entry name" value="ACYL-COENZYME A THIOESTERASE 13"/>
    <property type="match status" value="1"/>
</dbReference>
<dbReference type="PANTHER" id="PTHR21660">
    <property type="entry name" value="THIOESTERASE SUPERFAMILY MEMBER-RELATED"/>
    <property type="match status" value="1"/>
</dbReference>
<dbReference type="RefSeq" id="WP_379899227.1">
    <property type="nucleotide sequence ID" value="NZ_JBHRTR010000019.1"/>
</dbReference>
<dbReference type="Proteomes" id="UP001595528">
    <property type="component" value="Unassembled WGS sequence"/>
</dbReference>
<evidence type="ECO:0000256" key="1">
    <source>
        <dbReference type="ARBA" id="ARBA00008324"/>
    </source>
</evidence>
<evidence type="ECO:0000313" key="4">
    <source>
        <dbReference type="EMBL" id="MFC3227066.1"/>
    </source>
</evidence>
<feature type="domain" description="Thioesterase" evidence="3">
    <location>
        <begin position="52"/>
        <end position="125"/>
    </location>
</feature>
<name>A0ABV7KXP2_9PROT</name>
<comment type="caution">
    <text evidence="4">The sequence shown here is derived from an EMBL/GenBank/DDBJ whole genome shotgun (WGS) entry which is preliminary data.</text>
</comment>
<comment type="similarity">
    <text evidence="1">Belongs to the thioesterase PaaI family.</text>
</comment>
<keyword evidence="2 4" id="KW-0378">Hydrolase</keyword>